<evidence type="ECO:0000256" key="1">
    <source>
        <dbReference type="SAM" id="MobiDB-lite"/>
    </source>
</evidence>
<feature type="compositionally biased region" description="Polar residues" evidence="1">
    <location>
        <begin position="78"/>
        <end position="92"/>
    </location>
</feature>
<dbReference type="EMBL" id="MCFC01000016">
    <property type="protein sequence ID" value="ORY31286.1"/>
    <property type="molecule type" value="Genomic_DNA"/>
</dbReference>
<dbReference type="Gene3D" id="1.10.245.10">
    <property type="entry name" value="SWIB/MDM2 domain"/>
    <property type="match status" value="1"/>
</dbReference>
<dbReference type="Pfam" id="PF02201">
    <property type="entry name" value="SWIB"/>
    <property type="match status" value="1"/>
</dbReference>
<dbReference type="STRING" id="71784.A0A1Y2B9C2"/>
<dbReference type="InterPro" id="IPR003121">
    <property type="entry name" value="SWIB_MDM2_domain"/>
</dbReference>
<dbReference type="SUPFAM" id="SSF47592">
    <property type="entry name" value="SWIB/MDM2 domain"/>
    <property type="match status" value="1"/>
</dbReference>
<reference evidence="3 4" key="1">
    <citation type="submission" date="2016-07" db="EMBL/GenBank/DDBJ databases">
        <title>Pervasive Adenine N6-methylation of Active Genes in Fungi.</title>
        <authorList>
            <consortium name="DOE Joint Genome Institute"/>
            <person name="Mondo S.J."/>
            <person name="Dannebaum R.O."/>
            <person name="Kuo R.C."/>
            <person name="Labutti K."/>
            <person name="Haridas S."/>
            <person name="Kuo A."/>
            <person name="Salamov A."/>
            <person name="Ahrendt S.R."/>
            <person name="Lipzen A."/>
            <person name="Sullivan W."/>
            <person name="Andreopoulos W.B."/>
            <person name="Clum A."/>
            <person name="Lindquist E."/>
            <person name="Daum C."/>
            <person name="Ramamoorthy G.K."/>
            <person name="Gryganskyi A."/>
            <person name="Culley D."/>
            <person name="Magnuson J.K."/>
            <person name="James T.Y."/>
            <person name="O'Malley M.A."/>
            <person name="Stajich J.E."/>
            <person name="Spatafora J.W."/>
            <person name="Visel A."/>
            <person name="Grigoriev I.V."/>
        </authorList>
    </citation>
    <scope>NUCLEOTIDE SEQUENCE [LARGE SCALE GENOMIC DNA]</scope>
    <source>
        <strain evidence="3 4">68-887.2</strain>
    </source>
</reference>
<evidence type="ECO:0000313" key="4">
    <source>
        <dbReference type="Proteomes" id="UP000193986"/>
    </source>
</evidence>
<evidence type="ECO:0000259" key="2">
    <source>
        <dbReference type="PROSITE" id="PS51925"/>
    </source>
</evidence>
<gene>
    <name evidence="3" type="ORF">BCR39DRAFT_527270</name>
</gene>
<dbReference type="InParanoid" id="A0A1Y2B9C2"/>
<dbReference type="CDD" id="cd10567">
    <property type="entry name" value="SWIB-MDM2_like"/>
    <property type="match status" value="1"/>
</dbReference>
<protein>
    <submittedName>
        <fullName evidence="3">SWIB/MDM2 domain-containing protein</fullName>
    </submittedName>
</protein>
<dbReference type="SMART" id="SM00151">
    <property type="entry name" value="SWIB"/>
    <property type="match status" value="1"/>
</dbReference>
<dbReference type="InterPro" id="IPR036885">
    <property type="entry name" value="SWIB_MDM2_dom_sf"/>
</dbReference>
<feature type="domain" description="DM2" evidence="2">
    <location>
        <begin position="182"/>
        <end position="259"/>
    </location>
</feature>
<dbReference type="InterPro" id="IPR019835">
    <property type="entry name" value="SWIB_domain"/>
</dbReference>
<feature type="region of interest" description="Disordered" evidence="1">
    <location>
        <begin position="62"/>
        <end position="112"/>
    </location>
</feature>
<proteinExistence type="predicted"/>
<evidence type="ECO:0000313" key="3">
    <source>
        <dbReference type="EMBL" id="ORY31286.1"/>
    </source>
</evidence>
<dbReference type="PANTHER" id="PTHR13844">
    <property type="entry name" value="SWI/SNF-RELATED MATRIX-ASSOCIATED ACTIN-DEPENDENT REGULATOR OF CHROMATIN SUBFAMILY D"/>
    <property type="match status" value="1"/>
</dbReference>
<dbReference type="OrthoDB" id="10251073at2759"/>
<keyword evidence="4" id="KW-1185">Reference proteome</keyword>
<feature type="region of interest" description="Disordered" evidence="1">
    <location>
        <begin position="128"/>
        <end position="182"/>
    </location>
</feature>
<dbReference type="Proteomes" id="UP000193986">
    <property type="component" value="Unassembled WGS sequence"/>
</dbReference>
<dbReference type="AlphaFoldDB" id="A0A1Y2B9C2"/>
<organism evidence="3 4">
    <name type="scientific">Naematelia encephala</name>
    <dbReference type="NCBI Taxonomy" id="71784"/>
    <lineage>
        <taxon>Eukaryota</taxon>
        <taxon>Fungi</taxon>
        <taxon>Dikarya</taxon>
        <taxon>Basidiomycota</taxon>
        <taxon>Agaricomycotina</taxon>
        <taxon>Tremellomycetes</taxon>
        <taxon>Tremellales</taxon>
        <taxon>Naemateliaceae</taxon>
        <taxon>Naematelia</taxon>
    </lineage>
</organism>
<comment type="caution">
    <text evidence="3">The sequence shown here is derived from an EMBL/GenBank/DDBJ whole genome shotgun (WGS) entry which is preliminary data.</text>
</comment>
<name>A0A1Y2B9C2_9TREE</name>
<dbReference type="PROSITE" id="PS51925">
    <property type="entry name" value="SWIB_MDM2"/>
    <property type="match status" value="1"/>
</dbReference>
<sequence length="271" mass="29950">MTSAYVAGLLPQIRSILESSDLTTISAKGVRKQLISLGHEEDTIKENRKDIDAQIAEIYEELTAAAPSPPSSEDLPLTASSSRPAPMPQSSLPEPLQKAKVKREEKPKPNVVETDAEMAARLQAEFDALHGRARPSRASASVPARKKTKSKVKKRASAAVVGSDDEDGEERPKKRRGGGGGAFNKELLLSDSLAEFIGEPRVSRPQVVKRIWDYVKLHDLQDPSDKRWIRCDPALRSVFHTDRVHMFTMNKLLAAHFMDPDDVIVKEVKGE</sequence>
<accession>A0A1Y2B9C2</accession>
<feature type="compositionally biased region" description="Basic residues" evidence="1">
    <location>
        <begin position="144"/>
        <end position="156"/>
    </location>
</feature>